<dbReference type="PANTHER" id="PTHR40940">
    <property type="entry name" value="PROTEIN BATD-RELATED"/>
    <property type="match status" value="1"/>
</dbReference>
<keyword evidence="1" id="KW-1133">Transmembrane helix</keyword>
<keyword evidence="1" id="KW-0472">Membrane</keyword>
<dbReference type="PANTHER" id="PTHR40940:SF2">
    <property type="entry name" value="BATD"/>
    <property type="match status" value="1"/>
</dbReference>
<proteinExistence type="predicted"/>
<evidence type="ECO:0000256" key="2">
    <source>
        <dbReference type="SAM" id="SignalP"/>
    </source>
</evidence>
<evidence type="ECO:0000313" key="4">
    <source>
        <dbReference type="Proteomes" id="UP000813018"/>
    </source>
</evidence>
<reference evidence="3 4" key="1">
    <citation type="journal article" date="2016" name="Int. J. Syst. Evol. Microbiol.">
        <title>Pontibacter aydingkolensis sp. nov., isolated from soil of a salt lake.</title>
        <authorList>
            <person name="Osman G."/>
            <person name="Zhang T."/>
            <person name="Lou K."/>
            <person name="Gao Y."/>
            <person name="Chang W."/>
            <person name="Lin Q."/>
            <person name="Yang H.M."/>
            <person name="Huo X.D."/>
            <person name="Wang N."/>
        </authorList>
    </citation>
    <scope>NUCLEOTIDE SEQUENCE [LARGE SCALE GENOMIC DNA]</scope>
    <source>
        <strain evidence="3 4">KACC 19255</strain>
    </source>
</reference>
<feature type="chain" id="PRO_5047527630" evidence="2">
    <location>
        <begin position="27"/>
        <end position="469"/>
    </location>
</feature>
<evidence type="ECO:0000256" key="1">
    <source>
        <dbReference type="SAM" id="Phobius"/>
    </source>
</evidence>
<dbReference type="Pfam" id="PF13584">
    <property type="entry name" value="BatD"/>
    <property type="match status" value="2"/>
</dbReference>
<evidence type="ECO:0000313" key="3">
    <source>
        <dbReference type="EMBL" id="MBW7466845.1"/>
    </source>
</evidence>
<accession>A0ABS7CST4</accession>
<organism evidence="3 4">
    <name type="scientific">Pontibacter aydingkolensis</name>
    <dbReference type="NCBI Taxonomy" id="1911536"/>
    <lineage>
        <taxon>Bacteria</taxon>
        <taxon>Pseudomonadati</taxon>
        <taxon>Bacteroidota</taxon>
        <taxon>Cytophagia</taxon>
        <taxon>Cytophagales</taxon>
        <taxon>Hymenobacteraceae</taxon>
        <taxon>Pontibacter</taxon>
    </lineage>
</organism>
<dbReference type="InterPro" id="IPR025738">
    <property type="entry name" value="BatD"/>
</dbReference>
<keyword evidence="1" id="KW-0812">Transmembrane</keyword>
<feature type="transmembrane region" description="Helical" evidence="1">
    <location>
        <begin position="327"/>
        <end position="348"/>
    </location>
</feature>
<gene>
    <name evidence="3" type="ORF">K0O23_07180</name>
</gene>
<comment type="caution">
    <text evidence="3">The sequence shown here is derived from an EMBL/GenBank/DDBJ whole genome shotgun (WGS) entry which is preliminary data.</text>
</comment>
<sequence>MATRIIYVGLSVLLSLVCMSHSVAHRQENSYPIYKGEEILLLCVTSKDQVYVGEPFTVTFKLLTQRSVSEALILIEPLFSEFSVKQISKPGASSEEVYKGKTYKSTILKHELLIPEKAGRVNISPMRLSLNIEMPPDPSDFFLIEKFSKFEITSALKEINVKQLPGTTHSFSGAIGKYKIETSVSKDSVKHNEPIYYKILIEGNGNSLNLLPPQVLFPSSLESYKPTALLDMQVTTNGYKVKHTYQYTLVPIKAGTIEIPSFSFTYFDIGEDAFKTHKTSAHILNVSAADASTHSADIASMERGPKLILQPSNLIKAGVYTPNSSNYLGIILISIVGFVAHALFVLVIRKRNTNSISVIKRNAYKRAAHQLYSVPAPDQDNYKLISQNILGIISTFISERFRMDGENYSTTVYHIMAQYCVSEDTIVEFKDLVSVYNELGYCSREAEMNFYQLRTSTLDILKQIDREAL</sequence>
<dbReference type="EMBL" id="JAHYXK010000004">
    <property type="protein sequence ID" value="MBW7466845.1"/>
    <property type="molecule type" value="Genomic_DNA"/>
</dbReference>
<dbReference type="RefSeq" id="WP_219876721.1">
    <property type="nucleotide sequence ID" value="NZ_JAHYXK010000004.1"/>
</dbReference>
<keyword evidence="4" id="KW-1185">Reference proteome</keyword>
<protein>
    <submittedName>
        <fullName evidence="3">BatD family protein</fullName>
    </submittedName>
</protein>
<dbReference type="Proteomes" id="UP000813018">
    <property type="component" value="Unassembled WGS sequence"/>
</dbReference>
<feature type="signal peptide" evidence="2">
    <location>
        <begin position="1"/>
        <end position="26"/>
    </location>
</feature>
<keyword evidence="2" id="KW-0732">Signal</keyword>
<name>A0ABS7CST4_9BACT</name>